<name>A0A7V8RBR4_9SPHN</name>
<dbReference type="Pfam" id="PF13577">
    <property type="entry name" value="SnoaL_4"/>
    <property type="match status" value="1"/>
</dbReference>
<dbReference type="Gene3D" id="3.10.450.50">
    <property type="match status" value="1"/>
</dbReference>
<evidence type="ECO:0000313" key="2">
    <source>
        <dbReference type="EMBL" id="MBA1373534.1"/>
    </source>
</evidence>
<gene>
    <name evidence="2" type="ORF">FG486_04235</name>
</gene>
<reference evidence="2 3" key="1">
    <citation type="journal article" date="1994" name="Int. J. Syst. Bacteriol.">
        <title>Phylogenetic positions of novel aerobic, bacteriochlorophyll a-containing bacteria and description of Roseococcus thiosulfatophilus gen. nov., sp. nov., Erythromicrobium ramosum gen. nov., sp. nov., and Erythrobacter litoralis sp. nov.</title>
        <authorList>
            <person name="Yurkov V."/>
            <person name="Stackebrandt E."/>
            <person name="Holmes A."/>
            <person name="Fuerst J.A."/>
            <person name="Hugenholtz P."/>
            <person name="Golecki J."/>
            <person name="Gad'on N."/>
            <person name="Gorlenko V.M."/>
            <person name="Kompantseva E.I."/>
            <person name="Drews G."/>
        </authorList>
    </citation>
    <scope>NUCLEOTIDE SEQUENCE [LARGE SCALE GENOMIC DNA]</scope>
    <source>
        <strain evidence="2 3">KR-99</strain>
    </source>
</reference>
<dbReference type="CDD" id="cd00531">
    <property type="entry name" value="NTF2_like"/>
    <property type="match status" value="1"/>
</dbReference>
<dbReference type="AlphaFoldDB" id="A0A7V8RBR4"/>
<evidence type="ECO:0000259" key="1">
    <source>
        <dbReference type="Pfam" id="PF13577"/>
    </source>
</evidence>
<dbReference type="SUPFAM" id="SSF54427">
    <property type="entry name" value="NTF2-like"/>
    <property type="match status" value="1"/>
</dbReference>
<dbReference type="InterPro" id="IPR037401">
    <property type="entry name" value="SnoaL-like"/>
</dbReference>
<organism evidence="2 3">
    <name type="scientific">Sphingomonas ursincola</name>
    <dbReference type="NCBI Taxonomy" id="56361"/>
    <lineage>
        <taxon>Bacteria</taxon>
        <taxon>Pseudomonadati</taxon>
        <taxon>Pseudomonadota</taxon>
        <taxon>Alphaproteobacteria</taxon>
        <taxon>Sphingomonadales</taxon>
        <taxon>Sphingomonadaceae</taxon>
        <taxon>Sphingomonas</taxon>
    </lineage>
</organism>
<keyword evidence="3" id="KW-1185">Reference proteome</keyword>
<dbReference type="InterPro" id="IPR032710">
    <property type="entry name" value="NTF2-like_dom_sf"/>
</dbReference>
<protein>
    <submittedName>
        <fullName evidence="2">Nuclear transport factor 2 family protein</fullName>
    </submittedName>
</protein>
<accession>A0A7V8RBR4</accession>
<comment type="caution">
    <text evidence="2">The sequence shown here is derived from an EMBL/GenBank/DDBJ whole genome shotgun (WGS) entry which is preliminary data.</text>
</comment>
<dbReference type="EMBL" id="VDES01000001">
    <property type="protein sequence ID" value="MBA1373534.1"/>
    <property type="molecule type" value="Genomic_DNA"/>
</dbReference>
<evidence type="ECO:0000313" key="3">
    <source>
        <dbReference type="Proteomes" id="UP000589292"/>
    </source>
</evidence>
<sequence>MRMRLTVEQLLDRQEIEDILIGYARGADRADVDLIRAAYHPDAIEDHGGVYVGPASDYVALMAKILPTAPLMSHLCTNISVEFLDADLAVTECYFLTFSRREAESGSFDSLTMARCVDRFERRDGAWKIAHRRLAWEWNHEMPINETWGRGMIIPDMGKAVRGAKKPDDILYGAWARQRSGEEIAA</sequence>
<dbReference type="Proteomes" id="UP000589292">
    <property type="component" value="Unassembled WGS sequence"/>
</dbReference>
<proteinExistence type="predicted"/>
<feature type="domain" description="SnoaL-like" evidence="1">
    <location>
        <begin position="9"/>
        <end position="133"/>
    </location>
</feature>